<feature type="compositionally biased region" description="Low complexity" evidence="1">
    <location>
        <begin position="255"/>
        <end position="269"/>
    </location>
</feature>
<keyword evidence="3" id="KW-1185">Reference proteome</keyword>
<feature type="region of interest" description="Disordered" evidence="1">
    <location>
        <begin position="317"/>
        <end position="350"/>
    </location>
</feature>
<comment type="caution">
    <text evidence="2">The sequence shown here is derived from an EMBL/GenBank/DDBJ whole genome shotgun (WGS) entry which is preliminary data.</text>
</comment>
<evidence type="ECO:0000256" key="1">
    <source>
        <dbReference type="SAM" id="MobiDB-lite"/>
    </source>
</evidence>
<dbReference type="Proteomes" id="UP000324222">
    <property type="component" value="Unassembled WGS sequence"/>
</dbReference>
<evidence type="ECO:0000313" key="3">
    <source>
        <dbReference type="Proteomes" id="UP000324222"/>
    </source>
</evidence>
<feature type="region of interest" description="Disordered" evidence="1">
    <location>
        <begin position="249"/>
        <end position="269"/>
    </location>
</feature>
<dbReference type="AlphaFoldDB" id="A0A5B7DJZ4"/>
<sequence>MREEGEEGNREIRRYKLKDQQREREVVVALASVGRLWWRRRWPAYLRMDAGSRVLVVAEVLQCCGGSGGGADVQEEACGKGRQERRPSAGRLAGWLARREAGQSDVTMPAHHEAACACRTLSTTSTTPPPPRPRRPVLNAACSPLPTCCPSNTPSSTPPITRRRLPGSTILRQISSSSPDGTLLASPDLGPSTTFAVLAGPSITPAHLFRHARPVDAPPRRSSMLRSSWHRSTVINGRLSTFDRSTAAHHLNHQPPTTSHPPSYSSAPATAASLPLPSCHRRHADCVQLHSFLFTSHLFACFGDSLLVLLPRVLPTATASSGESPTSSSSSSSSSYTFSFISLPPSSLSV</sequence>
<evidence type="ECO:0000313" key="2">
    <source>
        <dbReference type="EMBL" id="MPC21728.1"/>
    </source>
</evidence>
<gene>
    <name evidence="2" type="ORF">E2C01_014726</name>
</gene>
<dbReference type="EMBL" id="VSRR010001009">
    <property type="protein sequence ID" value="MPC21728.1"/>
    <property type="molecule type" value="Genomic_DNA"/>
</dbReference>
<accession>A0A5B7DJZ4</accession>
<protein>
    <submittedName>
        <fullName evidence="2">Uncharacterized protein</fullName>
    </submittedName>
</protein>
<organism evidence="2 3">
    <name type="scientific">Portunus trituberculatus</name>
    <name type="common">Swimming crab</name>
    <name type="synonym">Neptunus trituberculatus</name>
    <dbReference type="NCBI Taxonomy" id="210409"/>
    <lineage>
        <taxon>Eukaryota</taxon>
        <taxon>Metazoa</taxon>
        <taxon>Ecdysozoa</taxon>
        <taxon>Arthropoda</taxon>
        <taxon>Crustacea</taxon>
        <taxon>Multicrustacea</taxon>
        <taxon>Malacostraca</taxon>
        <taxon>Eumalacostraca</taxon>
        <taxon>Eucarida</taxon>
        <taxon>Decapoda</taxon>
        <taxon>Pleocyemata</taxon>
        <taxon>Brachyura</taxon>
        <taxon>Eubrachyura</taxon>
        <taxon>Portunoidea</taxon>
        <taxon>Portunidae</taxon>
        <taxon>Portuninae</taxon>
        <taxon>Portunus</taxon>
    </lineage>
</organism>
<feature type="compositionally biased region" description="Low complexity" evidence="1">
    <location>
        <begin position="320"/>
        <end position="350"/>
    </location>
</feature>
<proteinExistence type="predicted"/>
<reference evidence="2 3" key="1">
    <citation type="submission" date="2019-05" db="EMBL/GenBank/DDBJ databases">
        <title>Another draft genome of Portunus trituberculatus and its Hox gene families provides insights of decapod evolution.</title>
        <authorList>
            <person name="Jeong J.-H."/>
            <person name="Song I."/>
            <person name="Kim S."/>
            <person name="Choi T."/>
            <person name="Kim D."/>
            <person name="Ryu S."/>
            <person name="Kim W."/>
        </authorList>
    </citation>
    <scope>NUCLEOTIDE SEQUENCE [LARGE SCALE GENOMIC DNA]</scope>
    <source>
        <tissue evidence="2">Muscle</tissue>
    </source>
</reference>
<name>A0A5B7DJZ4_PORTR</name>